<keyword evidence="8" id="KW-0496">Mitochondrion</keyword>
<evidence type="ECO:0000256" key="12">
    <source>
        <dbReference type="SAM" id="MobiDB-lite"/>
    </source>
</evidence>
<keyword evidence="14" id="KW-1185">Reference proteome</keyword>
<sequence length="422" mass="47899">MSDWKETHFTSTPRDTRQNFQRGQGNLSPRLSSPLIKTTNETRRPERPREFYNRVAGLAVGISSVFAEHILSHPFVILRRQCQVNHESLRHHITPFTLVPVTYNIISHQSLSPFWKGLSSSLMVKGISVAVESAICELTPLPKEINRHSSLKTIGQHILLKCISYAVASPFYISCLIETVQSDVASETPGVLDVLRDGIYRVIGYNTTNRLLPFWKLVLPCVTFGVLHYSLSSIVQHTVLMSIKHDRQEKDEKHSLVNTYYPELLSNWTSRFLTDLVLYPLELVIHRLGLQGTRTLVDDMDNGTNVIPIVSRYESSVDCFRTIILDEGMSGLYRGIGALMLQYAVHGAVVRVAKLFLVILSRKIDDGDDENQAYRNPNWSIDKRIKEYPVSQREETEQKVHPVNYTVRYAPAGGKIKTVPSE</sequence>
<feature type="repeat" description="Solcar" evidence="10">
    <location>
        <begin position="258"/>
        <end position="360"/>
    </location>
</feature>
<evidence type="ECO:0000256" key="11">
    <source>
        <dbReference type="RuleBase" id="RU000488"/>
    </source>
</evidence>
<evidence type="ECO:0000256" key="4">
    <source>
        <dbReference type="ARBA" id="ARBA00022692"/>
    </source>
</evidence>
<comment type="similarity">
    <text evidence="2 11">Belongs to the mitochondrial carrier (TC 2.A.29) family.</text>
</comment>
<dbReference type="AlphaFoldDB" id="A0A7I8VIG4"/>
<proteinExistence type="inferred from homology"/>
<dbReference type="InterPro" id="IPR018108">
    <property type="entry name" value="MCP_transmembrane"/>
</dbReference>
<evidence type="ECO:0000256" key="8">
    <source>
        <dbReference type="ARBA" id="ARBA00023128"/>
    </source>
</evidence>
<dbReference type="GO" id="GO:0005741">
    <property type="term" value="C:mitochondrial outer membrane"/>
    <property type="evidence" value="ECO:0007669"/>
    <property type="project" value="UniProtKB-SubCell"/>
</dbReference>
<dbReference type="InterPro" id="IPR023395">
    <property type="entry name" value="MCP_dom_sf"/>
</dbReference>
<reference evidence="13 14" key="1">
    <citation type="submission" date="2020-08" db="EMBL/GenBank/DDBJ databases">
        <authorList>
            <person name="Hejnol A."/>
        </authorList>
    </citation>
    <scope>NUCLEOTIDE SEQUENCE [LARGE SCALE GENOMIC DNA]</scope>
</reference>
<keyword evidence="5" id="KW-0677">Repeat</keyword>
<evidence type="ECO:0000256" key="3">
    <source>
        <dbReference type="ARBA" id="ARBA00022448"/>
    </source>
</evidence>
<keyword evidence="3 11" id="KW-0813">Transport</keyword>
<dbReference type="Gene3D" id="1.50.40.10">
    <property type="entry name" value="Mitochondrial carrier domain"/>
    <property type="match status" value="1"/>
</dbReference>
<dbReference type="SUPFAM" id="SSF103506">
    <property type="entry name" value="Mitochondrial carrier"/>
    <property type="match status" value="1"/>
</dbReference>
<dbReference type="GO" id="GO:0090149">
    <property type="term" value="P:mitochondrial membrane fission"/>
    <property type="evidence" value="ECO:0007669"/>
    <property type="project" value="InterPro"/>
</dbReference>
<name>A0A7I8VIG4_9ANNE</name>
<comment type="subcellular location">
    <subcellularLocation>
        <location evidence="1">Mitochondrion outer membrane</location>
        <topology evidence="1">Multi-pass membrane protein</topology>
    </subcellularLocation>
</comment>
<keyword evidence="6" id="KW-1000">Mitochondrion outer membrane</keyword>
<gene>
    <name evidence="13" type="ORF">DGYR_LOCUS4205</name>
</gene>
<accession>A0A7I8VIG4</accession>
<dbReference type="PANTHER" id="PTHR21252:SF2">
    <property type="entry name" value="MITOCHONDRIAL OUTER MEMBRANE PROTEIN SLC25A46"/>
    <property type="match status" value="1"/>
</dbReference>
<evidence type="ECO:0000256" key="10">
    <source>
        <dbReference type="PROSITE-ProRule" id="PRU00282"/>
    </source>
</evidence>
<dbReference type="Pfam" id="PF00153">
    <property type="entry name" value="Mito_carr"/>
    <property type="match status" value="2"/>
</dbReference>
<evidence type="ECO:0000256" key="1">
    <source>
        <dbReference type="ARBA" id="ARBA00004374"/>
    </source>
</evidence>
<keyword evidence="9 10" id="KW-0472">Membrane</keyword>
<feature type="region of interest" description="Disordered" evidence="12">
    <location>
        <begin position="1"/>
        <end position="47"/>
    </location>
</feature>
<dbReference type="Proteomes" id="UP000549394">
    <property type="component" value="Unassembled WGS sequence"/>
</dbReference>
<keyword evidence="4 10" id="KW-0812">Transmembrane</keyword>
<keyword evidence="7" id="KW-1133">Transmembrane helix</keyword>
<dbReference type="PROSITE" id="PS50920">
    <property type="entry name" value="SOLCAR"/>
    <property type="match status" value="1"/>
</dbReference>
<evidence type="ECO:0000313" key="14">
    <source>
        <dbReference type="Proteomes" id="UP000549394"/>
    </source>
</evidence>
<comment type="caution">
    <text evidence="13">The sequence shown here is derived from an EMBL/GenBank/DDBJ whole genome shotgun (WGS) entry which is preliminary data.</text>
</comment>
<evidence type="ECO:0000256" key="7">
    <source>
        <dbReference type="ARBA" id="ARBA00022989"/>
    </source>
</evidence>
<evidence type="ECO:0000256" key="2">
    <source>
        <dbReference type="ARBA" id="ARBA00006375"/>
    </source>
</evidence>
<dbReference type="InterPro" id="IPR039158">
    <property type="entry name" value="SLC25A46"/>
</dbReference>
<evidence type="ECO:0000256" key="5">
    <source>
        <dbReference type="ARBA" id="ARBA00022737"/>
    </source>
</evidence>
<protein>
    <submittedName>
        <fullName evidence="13">DgyrCDS4436</fullName>
    </submittedName>
</protein>
<evidence type="ECO:0000256" key="9">
    <source>
        <dbReference type="ARBA" id="ARBA00023136"/>
    </source>
</evidence>
<evidence type="ECO:0000256" key="6">
    <source>
        <dbReference type="ARBA" id="ARBA00022787"/>
    </source>
</evidence>
<organism evidence="13 14">
    <name type="scientific">Dimorphilus gyrociliatus</name>
    <dbReference type="NCBI Taxonomy" id="2664684"/>
    <lineage>
        <taxon>Eukaryota</taxon>
        <taxon>Metazoa</taxon>
        <taxon>Spiralia</taxon>
        <taxon>Lophotrochozoa</taxon>
        <taxon>Annelida</taxon>
        <taxon>Polychaeta</taxon>
        <taxon>Polychaeta incertae sedis</taxon>
        <taxon>Dinophilidae</taxon>
        <taxon>Dimorphilus</taxon>
    </lineage>
</organism>
<evidence type="ECO:0000313" key="13">
    <source>
        <dbReference type="EMBL" id="CAD5115464.1"/>
    </source>
</evidence>
<dbReference type="EMBL" id="CAJFCJ010000006">
    <property type="protein sequence ID" value="CAD5115464.1"/>
    <property type="molecule type" value="Genomic_DNA"/>
</dbReference>
<feature type="compositionally biased region" description="Polar residues" evidence="12">
    <location>
        <begin position="9"/>
        <end position="37"/>
    </location>
</feature>
<dbReference type="PANTHER" id="PTHR21252">
    <property type="entry name" value="TB1 PROTEIN-RELATED"/>
    <property type="match status" value="1"/>
</dbReference>
<dbReference type="OrthoDB" id="2403262at2759"/>